<evidence type="ECO:0000259" key="3">
    <source>
        <dbReference type="Pfam" id="PF19289"/>
    </source>
</evidence>
<evidence type="ECO:0000256" key="1">
    <source>
        <dbReference type="ARBA" id="ARBA00005836"/>
    </source>
</evidence>
<dbReference type="SUPFAM" id="SSF111283">
    <property type="entry name" value="Putative modulator of DNA gyrase, PmbA/TldD"/>
    <property type="match status" value="1"/>
</dbReference>
<dbReference type="EMBL" id="LO018304">
    <property type="protein sequence ID" value="CUM58401.1"/>
    <property type="molecule type" value="Genomic_DNA"/>
</dbReference>
<sequence>MNDDAMPSLLSMTYDQSAEQLLELAAASGAEAAEVFQSQSLSKPIFFEANRLKQIESSQSEGTTLRLWRDGRPGLAVAYGPVEPEKLVTRALALSTLNQPETIELTESKAQSTYADIGETVPVEQLISWGKQAIELIRAAYPDILCAAEWDCEVESIRLINSRGLECSHTDTTLSGYMETEWVRKDDFLYVSDGQTQRDFLDPTLLAERILMRLNWAKNNVPSPVGRIPVLFTAKAADMLWGTLDAALNGKQVLEGASPWSDRLNTPVISPLLTLYQEPDAGPFSCPFDDEGIPTRPITFIQNGVLKLFYTDLTTGRTLGSGTTGNGFRTHLGSYPTPGLFNLLVQPGKSSLAELIKSLDRGLIIDQMLGESAGISGDFSINVDLGYRVEKGEIVGRVKNTMVAGNVYTALKQVIELGGDASWNGSCYTPSIILEGLSVTGNG</sequence>
<dbReference type="Pfam" id="PF01523">
    <property type="entry name" value="PmbA_TldD_1st"/>
    <property type="match status" value="1"/>
</dbReference>
<name>A0A1J1JCE1_PLAAG</name>
<dbReference type="InterPro" id="IPR047657">
    <property type="entry name" value="PmbA"/>
</dbReference>
<dbReference type="Pfam" id="PF19289">
    <property type="entry name" value="PmbA_TldD_3rd"/>
    <property type="match status" value="1"/>
</dbReference>
<dbReference type="InterPro" id="IPR002510">
    <property type="entry name" value="Metalloprtase-TldD/E_N"/>
</dbReference>
<organism evidence="4">
    <name type="scientific">Planktothrix agardhii</name>
    <name type="common">Oscillatoria agardhii</name>
    <dbReference type="NCBI Taxonomy" id="1160"/>
    <lineage>
        <taxon>Bacteria</taxon>
        <taxon>Bacillati</taxon>
        <taxon>Cyanobacteriota</taxon>
        <taxon>Cyanophyceae</taxon>
        <taxon>Oscillatoriophycideae</taxon>
        <taxon>Oscillatoriales</taxon>
        <taxon>Microcoleaceae</taxon>
        <taxon>Planktothrix</taxon>
    </lineage>
</organism>
<dbReference type="GO" id="GO:0008237">
    <property type="term" value="F:metallopeptidase activity"/>
    <property type="evidence" value="ECO:0007669"/>
    <property type="project" value="InterPro"/>
</dbReference>
<feature type="domain" description="Metalloprotease TldD/E N-terminal" evidence="2">
    <location>
        <begin position="33"/>
        <end position="93"/>
    </location>
</feature>
<accession>A0A1J1JCE1</accession>
<dbReference type="InterPro" id="IPR035068">
    <property type="entry name" value="TldD/PmbA_N"/>
</dbReference>
<dbReference type="Gene3D" id="3.30.2290.10">
    <property type="entry name" value="PmbA/TldD superfamily"/>
    <property type="match status" value="1"/>
</dbReference>
<gene>
    <name evidence="4" type="ORF">PLAM_0434</name>
</gene>
<evidence type="ECO:0000259" key="2">
    <source>
        <dbReference type="Pfam" id="PF01523"/>
    </source>
</evidence>
<evidence type="ECO:0000313" key="4">
    <source>
        <dbReference type="EMBL" id="CUM58401.1"/>
    </source>
</evidence>
<dbReference type="InterPro" id="IPR045569">
    <property type="entry name" value="Metalloprtase-TldD/E_C"/>
</dbReference>
<reference evidence="4" key="1">
    <citation type="submission" date="2015-09" db="EMBL/GenBank/DDBJ databases">
        <authorList>
            <person name="Jackson K.R."/>
            <person name="Lunt B.L."/>
            <person name="Fisher J.N.B."/>
            <person name="Gardner A.V."/>
            <person name="Bailey M.E."/>
            <person name="Deus L.M."/>
            <person name="Earl A.S."/>
            <person name="Gibby P.D."/>
            <person name="Hartmann K.A."/>
            <person name="Liu J.E."/>
            <person name="Manci A.M."/>
            <person name="Nielsen D.A."/>
            <person name="Solomon M.B."/>
            <person name="Breakwell D.P."/>
            <person name="Burnett S.H."/>
            <person name="Grose J.H."/>
        </authorList>
    </citation>
    <scope>NUCLEOTIDE SEQUENCE</scope>
    <source>
        <strain evidence="4">7805</strain>
    </source>
</reference>
<feature type="domain" description="Metalloprotease TldD/E C-terminal" evidence="3">
    <location>
        <begin position="226"/>
        <end position="441"/>
    </location>
</feature>
<dbReference type="PANTHER" id="PTHR43421:SF1">
    <property type="entry name" value="METALLOPROTEASE PMBA"/>
    <property type="match status" value="1"/>
</dbReference>
<dbReference type="InterPro" id="IPR036059">
    <property type="entry name" value="TldD/PmbA_sf"/>
</dbReference>
<protein>
    <submittedName>
        <fullName evidence="4">Uncharacterized protein</fullName>
    </submittedName>
</protein>
<dbReference type="PANTHER" id="PTHR43421">
    <property type="entry name" value="METALLOPROTEASE PMBA"/>
    <property type="match status" value="1"/>
</dbReference>
<dbReference type="GO" id="GO:0006508">
    <property type="term" value="P:proteolysis"/>
    <property type="evidence" value="ECO:0007669"/>
    <property type="project" value="InterPro"/>
</dbReference>
<comment type="similarity">
    <text evidence="1">Belongs to the peptidase U62 family.</text>
</comment>
<dbReference type="AlphaFoldDB" id="A0A1J1JCE1"/>
<proteinExistence type="inferred from homology"/>
<dbReference type="GO" id="GO:0005829">
    <property type="term" value="C:cytosol"/>
    <property type="evidence" value="ECO:0007669"/>
    <property type="project" value="TreeGrafter"/>
</dbReference>